<keyword evidence="1" id="KW-0812">Transmembrane</keyword>
<keyword evidence="1" id="KW-1133">Transmembrane helix</keyword>
<comment type="caution">
    <text evidence="2">The sequence shown here is derived from an EMBL/GenBank/DDBJ whole genome shotgun (WGS) entry which is preliminary data.</text>
</comment>
<organism evidence="2">
    <name type="scientific">Thermomicrobium roseum</name>
    <dbReference type="NCBI Taxonomy" id="500"/>
    <lineage>
        <taxon>Bacteria</taxon>
        <taxon>Pseudomonadati</taxon>
        <taxon>Thermomicrobiota</taxon>
        <taxon>Thermomicrobia</taxon>
        <taxon>Thermomicrobiales</taxon>
        <taxon>Thermomicrobiaceae</taxon>
        <taxon>Thermomicrobium</taxon>
    </lineage>
</organism>
<protein>
    <submittedName>
        <fullName evidence="2">Uncharacterized protein</fullName>
    </submittedName>
</protein>
<evidence type="ECO:0000313" key="2">
    <source>
        <dbReference type="EMBL" id="HHM96165.1"/>
    </source>
</evidence>
<accession>A0A7C5RU84</accession>
<sequence>MPSASDRAAVWRLGVYLLVTFAWSWFFWVPQGLVTRGVVPSEWLTAFVASSLDVAAFGPFVGAVVVTAWNSGLRGIGHLLCRGIALDFPKRWLLGAVGLPILL</sequence>
<proteinExistence type="predicted"/>
<name>A0A7C5RU84_THERO</name>
<gene>
    <name evidence="2" type="ORF">ENM21_03005</name>
</gene>
<keyword evidence="1" id="KW-0472">Membrane</keyword>
<evidence type="ECO:0000256" key="1">
    <source>
        <dbReference type="SAM" id="Phobius"/>
    </source>
</evidence>
<feature type="transmembrane region" description="Helical" evidence="1">
    <location>
        <begin position="9"/>
        <end position="28"/>
    </location>
</feature>
<feature type="transmembrane region" description="Helical" evidence="1">
    <location>
        <begin position="43"/>
        <end position="69"/>
    </location>
</feature>
<dbReference type="AlphaFoldDB" id="A0A7C5RU84"/>
<reference evidence="2" key="1">
    <citation type="journal article" date="2020" name="mSystems">
        <title>Genome- and Community-Level Interaction Insights into Carbon Utilization and Element Cycling Functions of Hydrothermarchaeota in Hydrothermal Sediment.</title>
        <authorList>
            <person name="Zhou Z."/>
            <person name="Liu Y."/>
            <person name="Xu W."/>
            <person name="Pan J."/>
            <person name="Luo Z.H."/>
            <person name="Li M."/>
        </authorList>
    </citation>
    <scope>NUCLEOTIDE SEQUENCE [LARGE SCALE GENOMIC DNA]</scope>
    <source>
        <strain evidence="2">SpSt-1065</strain>
    </source>
</reference>
<dbReference type="EMBL" id="DRWX01000148">
    <property type="protein sequence ID" value="HHM96165.1"/>
    <property type="molecule type" value="Genomic_DNA"/>
</dbReference>